<dbReference type="KEGG" id="bths:CNY62_00115"/>
<organism evidence="12 13">
    <name type="scientific">Brochothrix thermosphacta</name>
    <name type="common">Microbacterium thermosphactum</name>
    <dbReference type="NCBI Taxonomy" id="2756"/>
    <lineage>
        <taxon>Bacteria</taxon>
        <taxon>Bacillati</taxon>
        <taxon>Bacillota</taxon>
        <taxon>Bacilli</taxon>
        <taxon>Bacillales</taxon>
        <taxon>Listeriaceae</taxon>
        <taxon>Brochothrix</taxon>
    </lineage>
</organism>
<evidence type="ECO:0000256" key="1">
    <source>
        <dbReference type="ARBA" id="ARBA00004496"/>
    </source>
</evidence>
<dbReference type="GO" id="GO:0006427">
    <property type="term" value="P:histidyl-tRNA aminoacylation"/>
    <property type="evidence" value="ECO:0007669"/>
    <property type="project" value="TreeGrafter"/>
</dbReference>
<dbReference type="UniPathway" id="UPA00031">
    <property type="reaction ID" value="UER00006"/>
</dbReference>
<dbReference type="GO" id="GO:0005737">
    <property type="term" value="C:cytoplasm"/>
    <property type="evidence" value="ECO:0007669"/>
    <property type="project" value="UniProtKB-SubCell"/>
</dbReference>
<feature type="binding site" evidence="10">
    <location>
        <begin position="79"/>
        <end position="81"/>
    </location>
    <ligand>
        <name>L-histidine</name>
        <dbReference type="ChEBI" id="CHEBI:57595"/>
    </ligand>
</feature>
<dbReference type="GO" id="GO:0000105">
    <property type="term" value="P:L-histidine biosynthetic process"/>
    <property type="evidence" value="ECO:0007669"/>
    <property type="project" value="UniProtKB-UniRule"/>
</dbReference>
<dbReference type="GO" id="GO:0016757">
    <property type="term" value="F:glycosyltransferase activity"/>
    <property type="evidence" value="ECO:0007669"/>
    <property type="project" value="UniProtKB-KW"/>
</dbReference>
<dbReference type="HAMAP" id="MF_00125">
    <property type="entry name" value="HisZ"/>
    <property type="match status" value="1"/>
</dbReference>
<feature type="binding site" evidence="10">
    <location>
        <begin position="267"/>
        <end position="268"/>
    </location>
    <ligand>
        <name>L-histidine</name>
        <dbReference type="ChEBI" id="CHEBI:57595"/>
    </ligand>
</feature>
<evidence type="ECO:0000256" key="7">
    <source>
        <dbReference type="ARBA" id="ARBA00023102"/>
    </source>
</evidence>
<proteinExistence type="inferred from homology"/>
<dbReference type="NCBIfam" id="TIGR00443">
    <property type="entry name" value="hisZ_biosyn_reg"/>
    <property type="match status" value="1"/>
</dbReference>
<feature type="binding site" evidence="10">
    <location>
        <position position="121"/>
    </location>
    <ligand>
        <name>L-histidine</name>
        <dbReference type="ChEBI" id="CHEBI:57595"/>
    </ligand>
</feature>
<dbReference type="InterPro" id="IPR004516">
    <property type="entry name" value="HisRS/HisZ"/>
</dbReference>
<dbReference type="PIRSF" id="PIRSF001549">
    <property type="entry name" value="His-tRNA_synth"/>
    <property type="match status" value="1"/>
</dbReference>
<feature type="domain" description="Class II Histidinyl-tRNA synthetase (HisRS)-like catalytic core" evidence="11">
    <location>
        <begin position="10"/>
        <end position="314"/>
    </location>
</feature>
<evidence type="ECO:0000313" key="13">
    <source>
        <dbReference type="Proteomes" id="UP000243591"/>
    </source>
</evidence>
<comment type="similarity">
    <text evidence="3 9">Belongs to the class-II aminoacyl-tRNA synthetase family. HisZ subfamily.</text>
</comment>
<comment type="function">
    <text evidence="8 9">Required for the first step of histidine biosynthesis. May allow the feedback regulation of ATP phosphoribosyltransferase activity by histidine.</text>
</comment>
<accession>A0A1D2LYK3</accession>
<dbReference type="InterPro" id="IPR004517">
    <property type="entry name" value="HisZ"/>
</dbReference>
<keyword evidence="6 9" id="KW-0028">Amino-acid biosynthesis</keyword>
<dbReference type="Gene3D" id="3.30.930.10">
    <property type="entry name" value="Bira Bifunctional Protein, Domain 2"/>
    <property type="match status" value="1"/>
</dbReference>
<feature type="binding site" evidence="10">
    <location>
        <position position="107"/>
    </location>
    <ligand>
        <name>L-histidine</name>
        <dbReference type="ChEBI" id="CHEBI:57595"/>
    </ligand>
</feature>
<feature type="binding site" evidence="10">
    <location>
        <position position="125"/>
    </location>
    <ligand>
        <name>L-histidine</name>
        <dbReference type="ChEBI" id="CHEBI:57595"/>
    </ligand>
</feature>
<protein>
    <recommendedName>
        <fullName evidence="4 9">ATP phosphoribosyltransferase regulatory subunit</fullName>
    </recommendedName>
</protein>
<dbReference type="PANTHER" id="PTHR43707:SF6">
    <property type="entry name" value="ATP PHOSPHORIBOSYLTRANSFERASE REGULATORY SUBUNIT"/>
    <property type="match status" value="1"/>
</dbReference>
<dbReference type="InterPro" id="IPR045864">
    <property type="entry name" value="aa-tRNA-synth_II/BPL/LPL"/>
</dbReference>
<evidence type="ECO:0000256" key="10">
    <source>
        <dbReference type="PIRSR" id="PIRSR001549-1"/>
    </source>
</evidence>
<evidence type="ECO:0000256" key="5">
    <source>
        <dbReference type="ARBA" id="ARBA00022490"/>
    </source>
</evidence>
<dbReference type="Proteomes" id="UP000243591">
    <property type="component" value="Chromosome"/>
</dbReference>
<sequence length="394" mass="44391">MSWNRALPYGTRDKLFGESRQMTETAYKMMAFFYTKGYRQIETPTFEYKDVFSRGREEREQRLYQFFDDRGRTLALRPDMTLPIGRVVSTIGLKGPLKLTYSGKVFRVFDDYTGKNNEQMQTGIEIIGGDPLKAEVEAVATVIQSLQAVGLDDTIIEIGHAEIYQSLCRELGLDEEQRLHFASLLTSKSLSGIRAFAAEHPQEKAFLLELPRLFGETSLLTHVRGLTTSRSIHQAIDRIEALVYQLTLLGYGTALSVDLGMVQTFEYYTGVIFRGYATSSATEFLSGGRYDDLFQRFEGQKRAAVGVGVNLDEIVRLKQQQSEPTNKAIRTLIHYEEAAVVDALKRAQGPLYELSVCETVVESREYAIEHGFQTLVICQKDGVTTESVEKGETS</sequence>
<evidence type="ECO:0000256" key="9">
    <source>
        <dbReference type="HAMAP-Rule" id="MF_00125"/>
    </source>
</evidence>
<dbReference type="GO" id="GO:0140096">
    <property type="term" value="F:catalytic activity, acting on a protein"/>
    <property type="evidence" value="ECO:0007669"/>
    <property type="project" value="UniProtKB-ARBA"/>
</dbReference>
<evidence type="ECO:0000256" key="3">
    <source>
        <dbReference type="ARBA" id="ARBA00005539"/>
    </source>
</evidence>
<keyword evidence="13" id="KW-1185">Reference proteome</keyword>
<comment type="subcellular location">
    <subcellularLocation>
        <location evidence="1 9">Cytoplasm</location>
    </subcellularLocation>
</comment>
<gene>
    <name evidence="9 12" type="primary">hisZ</name>
    <name evidence="12" type="ORF">CNY62_00115</name>
</gene>
<evidence type="ECO:0000313" key="12">
    <source>
        <dbReference type="EMBL" id="ATF24902.1"/>
    </source>
</evidence>
<evidence type="ECO:0000256" key="2">
    <source>
        <dbReference type="ARBA" id="ARBA00004667"/>
    </source>
</evidence>
<comment type="subunit">
    <text evidence="9">Heteromultimer composed of HisG and HisZ subunits.</text>
</comment>
<dbReference type="PANTHER" id="PTHR43707">
    <property type="entry name" value="HISTIDYL-TRNA SYNTHETASE"/>
    <property type="match status" value="1"/>
</dbReference>
<comment type="pathway">
    <text evidence="2 9">Amino-acid biosynthesis; L-histidine biosynthesis; L-histidine from 5-phospho-alpha-D-ribose 1-diphosphate: step 1/9.</text>
</comment>
<evidence type="ECO:0000256" key="6">
    <source>
        <dbReference type="ARBA" id="ARBA00022605"/>
    </source>
</evidence>
<name>A0A1D2LYK3_BROTH</name>
<evidence type="ECO:0000259" key="11">
    <source>
        <dbReference type="Pfam" id="PF13393"/>
    </source>
</evidence>
<keyword evidence="7 9" id="KW-0368">Histidine biosynthesis</keyword>
<dbReference type="SUPFAM" id="SSF55681">
    <property type="entry name" value="Class II aaRS and biotin synthetases"/>
    <property type="match status" value="1"/>
</dbReference>
<keyword evidence="12" id="KW-0328">Glycosyltransferase</keyword>
<dbReference type="CDD" id="cd00773">
    <property type="entry name" value="HisRS-like_core"/>
    <property type="match status" value="1"/>
</dbReference>
<dbReference type="RefSeq" id="WP_069125439.1">
    <property type="nucleotide sequence ID" value="NZ_CP023483.1"/>
</dbReference>
<reference evidence="12 13" key="1">
    <citation type="submission" date="2017-09" db="EMBL/GenBank/DDBJ databases">
        <title>Complete Genome Sequences of Two Strains of the Meat Spoilage Bacterium Brochothrix thermosphacta Isolated from Ground Chicken.</title>
        <authorList>
            <person name="Paoli G.C."/>
            <person name="Wijey C."/>
            <person name="Chen C.-Y."/>
            <person name="Nguyen L."/>
            <person name="Yan X."/>
            <person name="Irwin P.L."/>
        </authorList>
    </citation>
    <scope>NUCLEOTIDE SEQUENCE [LARGE SCALE GENOMIC DNA]</scope>
    <source>
        <strain evidence="12 13">BI</strain>
    </source>
</reference>
<dbReference type="AlphaFoldDB" id="A0A1D2LYK3"/>
<dbReference type="EMBL" id="CP023483">
    <property type="protein sequence ID" value="ATF24902.1"/>
    <property type="molecule type" value="Genomic_DNA"/>
</dbReference>
<evidence type="ECO:0000256" key="4">
    <source>
        <dbReference type="ARBA" id="ARBA00020397"/>
    </source>
</evidence>
<comment type="miscellaneous">
    <text evidence="9">This function is generally fulfilled by the C-terminal part of HisG, which is missing in some bacteria such as this one.</text>
</comment>
<keyword evidence="12" id="KW-0808">Transferase</keyword>
<dbReference type="Pfam" id="PF13393">
    <property type="entry name" value="tRNA-synt_His"/>
    <property type="match status" value="1"/>
</dbReference>
<dbReference type="GO" id="GO:0004821">
    <property type="term" value="F:histidine-tRNA ligase activity"/>
    <property type="evidence" value="ECO:0007669"/>
    <property type="project" value="TreeGrafter"/>
</dbReference>
<evidence type="ECO:0000256" key="8">
    <source>
        <dbReference type="ARBA" id="ARBA00025246"/>
    </source>
</evidence>
<keyword evidence="5 9" id="KW-0963">Cytoplasm</keyword>
<dbReference type="InterPro" id="IPR041715">
    <property type="entry name" value="HisRS-like_core"/>
</dbReference>
<dbReference type="OrthoDB" id="9800814at2"/>
<dbReference type="STRING" id="2756.BFR44_03225"/>